<dbReference type="PANTHER" id="PTHR14614">
    <property type="entry name" value="HEPATOCELLULAR CARCINOMA-ASSOCIATED ANTIGEN"/>
    <property type="match status" value="1"/>
</dbReference>
<reference evidence="1" key="1">
    <citation type="submission" date="2023-03" db="EMBL/GenBank/DDBJ databases">
        <title>Mating type loci evolution in Malassezia.</title>
        <authorList>
            <person name="Coelho M.A."/>
        </authorList>
    </citation>
    <scope>NUCLEOTIDE SEQUENCE</scope>
    <source>
        <strain evidence="1">CBS 12830</strain>
    </source>
</reference>
<evidence type="ECO:0000313" key="1">
    <source>
        <dbReference type="EMBL" id="WFD21757.1"/>
    </source>
</evidence>
<organism evidence="1 2">
    <name type="scientific">Malassezia equina</name>
    <dbReference type="NCBI Taxonomy" id="1381935"/>
    <lineage>
        <taxon>Eukaryota</taxon>
        <taxon>Fungi</taxon>
        <taxon>Dikarya</taxon>
        <taxon>Basidiomycota</taxon>
        <taxon>Ustilaginomycotina</taxon>
        <taxon>Malasseziomycetes</taxon>
        <taxon>Malasseziales</taxon>
        <taxon>Malasseziaceae</taxon>
        <taxon>Malassezia</taxon>
    </lineage>
</organism>
<name>A0AAF0IY48_9BASI</name>
<dbReference type="InterPro" id="IPR019410">
    <property type="entry name" value="Methyltransf_16"/>
</dbReference>
<dbReference type="Proteomes" id="UP001214415">
    <property type="component" value="Chromosome 1"/>
</dbReference>
<keyword evidence="2" id="KW-1185">Reference proteome</keyword>
<dbReference type="InterPro" id="IPR029063">
    <property type="entry name" value="SAM-dependent_MTases_sf"/>
</dbReference>
<proteinExistence type="predicted"/>
<sequence>MAAHASDEAEAWCVLAEAAVALPPTSTLPRLRAEPKLPYIVDALRKLRAVYAPPPASVAPAVNEELQNALDAARAEPTERAYVLNWLGRLVESELAWMDDTPERRAAVEDAAQILAGCTSALEAGDLLREFTFPTADKDVPPPFDTAPVLQVYMRVRDASLPPSDQHSRQGAAEAAAAVGVQTYASSIIMSDLFVRRPSVWHAALDPSAPRRAHFRAMELGAGTGIVGMVVARALSEDVLPLDHATVGLTDYHADVLANLQYNVEHYVSLARDRVRIECEPLDWRALYDLVCPDCASGAAVPCRLPPPHSYDLLLAADPVYDPMHATWLIGAMSYLLVLPDVDPEARAHILLPVRTAGRLAGLYKTVDEALAVHTPQHGYRLAIVHRAQWPRRHGLGRQDESAYIWTVLAWEALS</sequence>
<accession>A0AAF0IY48</accession>
<dbReference type="Gene3D" id="3.40.50.150">
    <property type="entry name" value="Vaccinia Virus protein VP39"/>
    <property type="match status" value="1"/>
</dbReference>
<gene>
    <name evidence="1" type="ORF">MEQU1_000413</name>
</gene>
<dbReference type="GO" id="GO:0008757">
    <property type="term" value="F:S-adenosylmethionine-dependent methyltransferase activity"/>
    <property type="evidence" value="ECO:0007669"/>
    <property type="project" value="UniProtKB-ARBA"/>
</dbReference>
<dbReference type="EMBL" id="CP119900">
    <property type="protein sequence ID" value="WFD21757.1"/>
    <property type="molecule type" value="Genomic_DNA"/>
</dbReference>
<protein>
    <submittedName>
        <fullName evidence="1">Uncharacterized protein</fullName>
    </submittedName>
</protein>
<dbReference type="AlphaFoldDB" id="A0AAF0IY48"/>
<dbReference type="PANTHER" id="PTHR14614:SF147">
    <property type="entry name" value="S-ADENOSYLMETHIONINE-DEPENDENT METHYLTRANSFERASE OF THE SEVEN BETA-STRAND FAMILY"/>
    <property type="match status" value="1"/>
</dbReference>
<evidence type="ECO:0000313" key="2">
    <source>
        <dbReference type="Proteomes" id="UP001214415"/>
    </source>
</evidence>
<dbReference type="SUPFAM" id="SSF53335">
    <property type="entry name" value="S-adenosyl-L-methionine-dependent methyltransferases"/>
    <property type="match status" value="1"/>
</dbReference>
<dbReference type="Pfam" id="PF10294">
    <property type="entry name" value="Methyltransf_16"/>
    <property type="match status" value="1"/>
</dbReference>